<organism evidence="1">
    <name type="scientific">marine sediment metagenome</name>
    <dbReference type="NCBI Taxonomy" id="412755"/>
    <lineage>
        <taxon>unclassified sequences</taxon>
        <taxon>metagenomes</taxon>
        <taxon>ecological metagenomes</taxon>
    </lineage>
</organism>
<comment type="caution">
    <text evidence="1">The sequence shown here is derived from an EMBL/GenBank/DDBJ whole genome shotgun (WGS) entry which is preliminary data.</text>
</comment>
<protein>
    <submittedName>
        <fullName evidence="1">Uncharacterized protein</fullName>
    </submittedName>
</protein>
<gene>
    <name evidence="1" type="ORF">S01H4_13227</name>
</gene>
<dbReference type="EMBL" id="BART01005834">
    <property type="protein sequence ID" value="GAG54380.1"/>
    <property type="molecule type" value="Genomic_DNA"/>
</dbReference>
<evidence type="ECO:0000313" key="1">
    <source>
        <dbReference type="EMBL" id="GAG54380.1"/>
    </source>
</evidence>
<reference evidence="1" key="1">
    <citation type="journal article" date="2014" name="Front. Microbiol.">
        <title>High frequency of phylogenetically diverse reductive dehalogenase-homologous genes in deep subseafloor sedimentary metagenomes.</title>
        <authorList>
            <person name="Kawai M."/>
            <person name="Futagami T."/>
            <person name="Toyoda A."/>
            <person name="Takaki Y."/>
            <person name="Nishi S."/>
            <person name="Hori S."/>
            <person name="Arai W."/>
            <person name="Tsubouchi T."/>
            <person name="Morono Y."/>
            <person name="Uchiyama I."/>
            <person name="Ito T."/>
            <person name="Fujiyama A."/>
            <person name="Inagaki F."/>
            <person name="Takami H."/>
        </authorList>
    </citation>
    <scope>NUCLEOTIDE SEQUENCE</scope>
    <source>
        <strain evidence="1">Expedition CK06-06</strain>
    </source>
</reference>
<sequence length="333" mass="38624">MTFQELNIIKPILNALKSKDLDVMASIMFNNRELSSQSFTHYYYNADGDMYLESNIRDNIHNYLYSYNKINNELNNNGDAGTALNIFSISLIHAFDQIGYKFEEGNTIVADSQALELADSQLSELSLYLISYDGDSEILESGDYIYPEQLAEFNGIVEMFKSYRINGKIYSFIKNDNDRIIDSLLSNDELQVLNLARNYMEVNSLINEYDDIKDSENEIDRLMFLQRFRQLNQIFDILVIAPGKQIVLDPTRLEEIKQSPFNNFSTSFYNWHYNGTGPIPEILNTIRYQTVIDAQSYAADYENLFLSAKYEYHLMTAEELRSVLITDNLLHIE</sequence>
<proteinExistence type="predicted"/>
<dbReference type="AlphaFoldDB" id="X0YEV8"/>
<name>X0YEV8_9ZZZZ</name>
<accession>X0YEV8</accession>